<evidence type="ECO:0000313" key="3">
    <source>
        <dbReference type="Proteomes" id="UP000284120"/>
    </source>
</evidence>
<evidence type="ECO:0000313" key="2">
    <source>
        <dbReference type="EMBL" id="RWU07418.1"/>
    </source>
</evidence>
<feature type="transmembrane region" description="Helical" evidence="1">
    <location>
        <begin position="50"/>
        <end position="67"/>
    </location>
</feature>
<keyword evidence="1" id="KW-0472">Membrane</keyword>
<dbReference type="AlphaFoldDB" id="A0A3S4RQ89"/>
<keyword evidence="3" id="KW-1185">Reference proteome</keyword>
<feature type="transmembrane region" description="Helical" evidence="1">
    <location>
        <begin position="79"/>
        <end position="98"/>
    </location>
</feature>
<dbReference type="RefSeq" id="WP_128353349.1">
    <property type="nucleotide sequence ID" value="NZ_QMHN01000003.1"/>
</dbReference>
<dbReference type="Proteomes" id="UP000284120">
    <property type="component" value="Unassembled WGS sequence"/>
</dbReference>
<name>A0A3S4RQ89_9SPHI</name>
<sequence>MVLEWFNFIGLNYKLLKNNQWLYNSFMPVYGLFYFYVFNHIIKLKRIKPFVLLLSISFLGVLLWEGFSHGFSNFFFRTLIYLSVVQLFLCGLYFYSIFQQDEYSDLLKDAAFWFVTGTLFYTAIVASTSIFFSELLKLQVKNQIPLRAILVVLGNIIMYGCWIKSFLCINNKQTYITQSYSQH</sequence>
<feature type="transmembrane region" description="Helical" evidence="1">
    <location>
        <begin position="110"/>
        <end position="132"/>
    </location>
</feature>
<dbReference type="OrthoDB" id="649648at2"/>
<accession>A0A3S4RQ89</accession>
<keyword evidence="1" id="KW-1133">Transmembrane helix</keyword>
<keyword evidence="1" id="KW-0812">Transmembrane</keyword>
<dbReference type="EMBL" id="SAYW01000003">
    <property type="protein sequence ID" value="RWU07418.1"/>
    <property type="molecule type" value="Genomic_DNA"/>
</dbReference>
<feature type="transmembrane region" description="Helical" evidence="1">
    <location>
        <begin position="20"/>
        <end position="38"/>
    </location>
</feature>
<protein>
    <submittedName>
        <fullName evidence="2">Uncharacterized protein</fullName>
    </submittedName>
</protein>
<reference evidence="2 3" key="1">
    <citation type="submission" date="2018-06" db="EMBL/GenBank/DDBJ databases">
        <title>Pedobacter endophyticus sp. nov., an endophytic bacterium isolated from a leaf of Triticum aestivum.</title>
        <authorList>
            <person name="Zhang L."/>
        </authorList>
    </citation>
    <scope>NUCLEOTIDE SEQUENCE [LARGE SCALE GENOMIC DNA]</scope>
    <source>
        <strain evidence="2 3">CM134L-2</strain>
    </source>
</reference>
<evidence type="ECO:0000256" key="1">
    <source>
        <dbReference type="SAM" id="Phobius"/>
    </source>
</evidence>
<gene>
    <name evidence="2" type="ORF">DPV69_10525</name>
</gene>
<comment type="caution">
    <text evidence="2">The sequence shown here is derived from an EMBL/GenBank/DDBJ whole genome shotgun (WGS) entry which is preliminary data.</text>
</comment>
<feature type="transmembrane region" description="Helical" evidence="1">
    <location>
        <begin position="144"/>
        <end position="163"/>
    </location>
</feature>
<organism evidence="2 3">
    <name type="scientific">Pedobacter chitinilyticus</name>
    <dbReference type="NCBI Taxonomy" id="2233776"/>
    <lineage>
        <taxon>Bacteria</taxon>
        <taxon>Pseudomonadati</taxon>
        <taxon>Bacteroidota</taxon>
        <taxon>Sphingobacteriia</taxon>
        <taxon>Sphingobacteriales</taxon>
        <taxon>Sphingobacteriaceae</taxon>
        <taxon>Pedobacter</taxon>
    </lineage>
</organism>
<proteinExistence type="predicted"/>